<organism evidence="3 4">
    <name type="scientific">Candidatus Accumulibacter cognatus</name>
    <dbReference type="NCBI Taxonomy" id="2954383"/>
    <lineage>
        <taxon>Bacteria</taxon>
        <taxon>Pseudomonadati</taxon>
        <taxon>Pseudomonadota</taxon>
        <taxon>Betaproteobacteria</taxon>
        <taxon>Candidatus Accumulibacter</taxon>
    </lineage>
</organism>
<dbReference type="Gene3D" id="3.30.420.10">
    <property type="entry name" value="Ribonuclease H-like superfamily/Ribonuclease H"/>
    <property type="match status" value="1"/>
</dbReference>
<dbReference type="Proteomes" id="UP000509684">
    <property type="component" value="Chromosome"/>
</dbReference>
<dbReference type="AlphaFoldDB" id="A0A7D5NA97"/>
<evidence type="ECO:0000313" key="4">
    <source>
        <dbReference type="Proteomes" id="UP000509684"/>
    </source>
</evidence>
<dbReference type="KEGG" id="acog:HWD57_03025"/>
<evidence type="ECO:0000313" key="3">
    <source>
        <dbReference type="EMBL" id="QLH48873.1"/>
    </source>
</evidence>
<dbReference type="Pfam" id="PF13358">
    <property type="entry name" value="DDE_3"/>
    <property type="match status" value="1"/>
</dbReference>
<dbReference type="InterPro" id="IPR038717">
    <property type="entry name" value="Tc1-like_DDE_dom"/>
</dbReference>
<dbReference type="InterPro" id="IPR047655">
    <property type="entry name" value="Transpos_IS630-like"/>
</dbReference>
<proteinExistence type="predicted"/>
<protein>
    <submittedName>
        <fullName evidence="3">IS630 family transposase</fullName>
    </submittedName>
</protein>
<accession>A0A7D5NA97</accession>
<keyword evidence="1" id="KW-1133">Transmembrane helix</keyword>
<dbReference type="PANTHER" id="PTHR46564:SF1">
    <property type="entry name" value="TRANSPOSASE"/>
    <property type="match status" value="1"/>
</dbReference>
<keyword evidence="1" id="KW-0472">Membrane</keyword>
<sequence>MFFVDAAHFVLAAFLSMVWCLTRVWIKAPSGRQRFNVLGALDAVTKEVVTVVNSTYINSLSVCALLEKLVTLRPTLPMTVVLDNARYQRCALVKTCAEKLKIELLFLPTYSPNLNLIERLWKFVKKQCLYAKYYPDFHSFTTAIERCLQDTHTIHAKALPYHLSGFGPLEELGQRQCADSAPQQETEAAFEPG</sequence>
<feature type="transmembrane region" description="Helical" evidence="1">
    <location>
        <begin position="6"/>
        <end position="26"/>
    </location>
</feature>
<dbReference type="SUPFAM" id="SSF53098">
    <property type="entry name" value="Ribonuclease H-like"/>
    <property type="match status" value="1"/>
</dbReference>
<dbReference type="InterPro" id="IPR012337">
    <property type="entry name" value="RNaseH-like_sf"/>
</dbReference>
<evidence type="ECO:0000259" key="2">
    <source>
        <dbReference type="Pfam" id="PF13358"/>
    </source>
</evidence>
<feature type="domain" description="Tc1-like transposase DDE" evidence="2">
    <location>
        <begin position="26"/>
        <end position="138"/>
    </location>
</feature>
<gene>
    <name evidence="3" type="ORF">HWD57_03025</name>
</gene>
<dbReference type="NCBIfam" id="NF033545">
    <property type="entry name" value="transpos_IS630"/>
    <property type="match status" value="1"/>
</dbReference>
<name>A0A7D5NA97_9PROT</name>
<dbReference type="EMBL" id="CP058708">
    <property type="protein sequence ID" value="QLH48873.1"/>
    <property type="molecule type" value="Genomic_DNA"/>
</dbReference>
<keyword evidence="1" id="KW-0812">Transmembrane</keyword>
<dbReference type="GO" id="GO:0003676">
    <property type="term" value="F:nucleic acid binding"/>
    <property type="evidence" value="ECO:0007669"/>
    <property type="project" value="InterPro"/>
</dbReference>
<evidence type="ECO:0000256" key="1">
    <source>
        <dbReference type="SAM" id="Phobius"/>
    </source>
</evidence>
<reference evidence="3 4" key="1">
    <citation type="journal article" date="2019" name="Microbiome">
        <title>Annotated bacterial chromosomes from frame-shift-corrected long-read metagenomic data.</title>
        <authorList>
            <person name="Arumugam K."/>
            <person name="Bagci C."/>
            <person name="Bessarab I."/>
            <person name="Beier S."/>
            <person name="Buchfink B."/>
            <person name="Gorska A."/>
            <person name="Qiu G."/>
            <person name="Huson D.H."/>
            <person name="Williams R.B.H."/>
        </authorList>
    </citation>
    <scope>NUCLEOTIDE SEQUENCE [LARGE SCALE GENOMIC DNA]</scope>
    <source>
        <strain evidence="3">SSA1</strain>
    </source>
</reference>
<dbReference type="InterPro" id="IPR036397">
    <property type="entry name" value="RNaseH_sf"/>
</dbReference>
<dbReference type="PANTHER" id="PTHR46564">
    <property type="entry name" value="TRANSPOSASE"/>
    <property type="match status" value="1"/>
</dbReference>